<comment type="caution">
    <text evidence="15">The sequence shown here is derived from an EMBL/GenBank/DDBJ whole genome shotgun (WGS) entry which is preliminary data.</text>
</comment>
<dbReference type="PROSITE" id="PS50885">
    <property type="entry name" value="HAMP"/>
    <property type="match status" value="1"/>
</dbReference>
<proteinExistence type="predicted"/>
<evidence type="ECO:0000256" key="1">
    <source>
        <dbReference type="ARBA" id="ARBA00000085"/>
    </source>
</evidence>
<evidence type="ECO:0000313" key="16">
    <source>
        <dbReference type="Proteomes" id="UP000481583"/>
    </source>
</evidence>
<evidence type="ECO:0000259" key="14">
    <source>
        <dbReference type="PROSITE" id="PS50885"/>
    </source>
</evidence>
<dbReference type="Pfam" id="PF02518">
    <property type="entry name" value="HATPase_c"/>
    <property type="match status" value="1"/>
</dbReference>
<comment type="subcellular location">
    <subcellularLocation>
        <location evidence="2">Cell membrane</location>
    </subcellularLocation>
</comment>
<dbReference type="Pfam" id="PF00512">
    <property type="entry name" value="HisKA"/>
    <property type="match status" value="1"/>
</dbReference>
<dbReference type="InterPro" id="IPR005467">
    <property type="entry name" value="His_kinase_dom"/>
</dbReference>
<dbReference type="Gene3D" id="6.10.340.10">
    <property type="match status" value="1"/>
</dbReference>
<dbReference type="InterPro" id="IPR003660">
    <property type="entry name" value="HAMP_dom"/>
</dbReference>
<dbReference type="InterPro" id="IPR036890">
    <property type="entry name" value="HATPase_C_sf"/>
</dbReference>
<dbReference type="Pfam" id="PF00672">
    <property type="entry name" value="HAMP"/>
    <property type="match status" value="1"/>
</dbReference>
<dbReference type="AlphaFoldDB" id="A0A6G4U381"/>
<dbReference type="PANTHER" id="PTHR45436">
    <property type="entry name" value="SENSOR HISTIDINE KINASE YKOH"/>
    <property type="match status" value="1"/>
</dbReference>
<feature type="domain" description="Histidine kinase" evidence="13">
    <location>
        <begin position="197"/>
        <end position="411"/>
    </location>
</feature>
<dbReference type="GO" id="GO:0000155">
    <property type="term" value="F:phosphorelay sensor kinase activity"/>
    <property type="evidence" value="ECO:0007669"/>
    <property type="project" value="InterPro"/>
</dbReference>
<dbReference type="InterPro" id="IPR003661">
    <property type="entry name" value="HisK_dim/P_dom"/>
</dbReference>
<dbReference type="Gene3D" id="3.30.565.10">
    <property type="entry name" value="Histidine kinase-like ATPase, C-terminal domain"/>
    <property type="match status" value="1"/>
</dbReference>
<dbReference type="PANTHER" id="PTHR45436:SF5">
    <property type="entry name" value="SENSOR HISTIDINE KINASE TRCS"/>
    <property type="match status" value="1"/>
</dbReference>
<dbReference type="EMBL" id="JAAKZV010000086">
    <property type="protein sequence ID" value="NGN66166.1"/>
    <property type="molecule type" value="Genomic_DNA"/>
</dbReference>
<evidence type="ECO:0000256" key="2">
    <source>
        <dbReference type="ARBA" id="ARBA00004236"/>
    </source>
</evidence>
<dbReference type="InterPro" id="IPR003594">
    <property type="entry name" value="HATPase_dom"/>
</dbReference>
<evidence type="ECO:0000256" key="10">
    <source>
        <dbReference type="ARBA" id="ARBA00023136"/>
    </source>
</evidence>
<protein>
    <recommendedName>
        <fullName evidence="3">histidine kinase</fullName>
        <ecNumber evidence="3">2.7.13.3</ecNumber>
    </recommendedName>
</protein>
<feature type="domain" description="HAMP" evidence="14">
    <location>
        <begin position="136"/>
        <end position="189"/>
    </location>
</feature>
<dbReference type="PROSITE" id="PS50109">
    <property type="entry name" value="HIS_KIN"/>
    <property type="match status" value="1"/>
</dbReference>
<dbReference type="EC" id="2.7.13.3" evidence="3"/>
<keyword evidence="16" id="KW-1185">Reference proteome</keyword>
<feature type="transmembrane region" description="Helical" evidence="12">
    <location>
        <begin position="27"/>
        <end position="48"/>
    </location>
</feature>
<dbReference type="Gene3D" id="1.10.287.130">
    <property type="match status" value="1"/>
</dbReference>
<name>A0A6G4U381_9ACTN</name>
<keyword evidence="7" id="KW-0418">Kinase</keyword>
<reference evidence="15 16" key="1">
    <citation type="submission" date="2020-02" db="EMBL/GenBank/DDBJ databases">
        <title>Whole-genome analyses of novel actinobacteria.</title>
        <authorList>
            <person name="Sahin N."/>
        </authorList>
    </citation>
    <scope>NUCLEOTIDE SEQUENCE [LARGE SCALE GENOMIC DNA]</scope>
    <source>
        <strain evidence="15 16">A7024</strain>
    </source>
</reference>
<dbReference type="SMART" id="SM00304">
    <property type="entry name" value="HAMP"/>
    <property type="match status" value="1"/>
</dbReference>
<gene>
    <name evidence="15" type="ORF">G5C51_19990</name>
</gene>
<dbReference type="PRINTS" id="PR00344">
    <property type="entry name" value="BCTRLSENSOR"/>
</dbReference>
<dbReference type="InterPro" id="IPR004358">
    <property type="entry name" value="Sig_transdc_His_kin-like_C"/>
</dbReference>
<dbReference type="RefSeq" id="WP_165239292.1">
    <property type="nucleotide sequence ID" value="NZ_JAAKZV010000086.1"/>
</dbReference>
<evidence type="ECO:0000256" key="7">
    <source>
        <dbReference type="ARBA" id="ARBA00022777"/>
    </source>
</evidence>
<evidence type="ECO:0000259" key="13">
    <source>
        <dbReference type="PROSITE" id="PS50109"/>
    </source>
</evidence>
<accession>A0A6G4U381</accession>
<evidence type="ECO:0000256" key="4">
    <source>
        <dbReference type="ARBA" id="ARBA00022553"/>
    </source>
</evidence>
<keyword evidence="8 12" id="KW-1133">Transmembrane helix</keyword>
<dbReference type="SUPFAM" id="SSF158472">
    <property type="entry name" value="HAMP domain-like"/>
    <property type="match status" value="1"/>
</dbReference>
<dbReference type="SMART" id="SM00388">
    <property type="entry name" value="HisKA"/>
    <property type="match status" value="1"/>
</dbReference>
<dbReference type="InterPro" id="IPR036097">
    <property type="entry name" value="HisK_dim/P_sf"/>
</dbReference>
<dbReference type="SMART" id="SM00387">
    <property type="entry name" value="HATPase_c"/>
    <property type="match status" value="1"/>
</dbReference>
<dbReference type="SUPFAM" id="SSF55874">
    <property type="entry name" value="ATPase domain of HSP90 chaperone/DNA topoisomerase II/histidine kinase"/>
    <property type="match status" value="1"/>
</dbReference>
<keyword evidence="9" id="KW-0902">Two-component regulatory system</keyword>
<evidence type="ECO:0000256" key="8">
    <source>
        <dbReference type="ARBA" id="ARBA00022989"/>
    </source>
</evidence>
<keyword evidence="4" id="KW-0597">Phosphoprotein</keyword>
<keyword evidence="10 12" id="KW-0472">Membrane</keyword>
<dbReference type="GO" id="GO:0005886">
    <property type="term" value="C:plasma membrane"/>
    <property type="evidence" value="ECO:0007669"/>
    <property type="project" value="UniProtKB-SubCell"/>
</dbReference>
<evidence type="ECO:0000256" key="3">
    <source>
        <dbReference type="ARBA" id="ARBA00012438"/>
    </source>
</evidence>
<evidence type="ECO:0000256" key="5">
    <source>
        <dbReference type="ARBA" id="ARBA00022679"/>
    </source>
</evidence>
<feature type="region of interest" description="Disordered" evidence="11">
    <location>
        <begin position="410"/>
        <end position="429"/>
    </location>
</feature>
<evidence type="ECO:0000256" key="11">
    <source>
        <dbReference type="SAM" id="MobiDB-lite"/>
    </source>
</evidence>
<dbReference type="Proteomes" id="UP000481583">
    <property type="component" value="Unassembled WGS sequence"/>
</dbReference>
<organism evidence="15 16">
    <name type="scientific">Streptomyces coryli</name>
    <dbReference type="NCBI Taxonomy" id="1128680"/>
    <lineage>
        <taxon>Bacteria</taxon>
        <taxon>Bacillati</taxon>
        <taxon>Actinomycetota</taxon>
        <taxon>Actinomycetes</taxon>
        <taxon>Kitasatosporales</taxon>
        <taxon>Streptomycetaceae</taxon>
        <taxon>Streptomyces</taxon>
    </lineage>
</organism>
<feature type="transmembrane region" description="Helical" evidence="12">
    <location>
        <begin position="112"/>
        <end position="135"/>
    </location>
</feature>
<dbReference type="InterPro" id="IPR050428">
    <property type="entry name" value="TCS_sensor_his_kinase"/>
</dbReference>
<dbReference type="SUPFAM" id="SSF47384">
    <property type="entry name" value="Homodimeric domain of signal transducing histidine kinase"/>
    <property type="match status" value="1"/>
</dbReference>
<keyword evidence="5" id="KW-0808">Transferase</keyword>
<keyword evidence="6 12" id="KW-0812">Transmembrane</keyword>
<evidence type="ECO:0000256" key="9">
    <source>
        <dbReference type="ARBA" id="ARBA00023012"/>
    </source>
</evidence>
<evidence type="ECO:0000313" key="15">
    <source>
        <dbReference type="EMBL" id="NGN66166.1"/>
    </source>
</evidence>
<dbReference type="CDD" id="cd00082">
    <property type="entry name" value="HisKA"/>
    <property type="match status" value="1"/>
</dbReference>
<evidence type="ECO:0000256" key="12">
    <source>
        <dbReference type="SAM" id="Phobius"/>
    </source>
</evidence>
<sequence length="429" mass="45456">MSVISRLTGRIAPGHLPRRTLRLRLTLLYGGLFLASGVALLAVTYVLVGQAVPGILAKNVIPAPEGSARPSGDSKGRLLEPGADDAQGILGVPPGDQHAAVERQKSAVMEQLLIQSGIALALMLVLAIVLGWIIAGRILRPLRTITATAQSISATSLHRRLALQGSDPELKELGDTFDGLLSRLEDAFEAQRRFVANASHELRTPLARQRALGQVALADPNADTSSLRAAHERILAAGEQQERLLEALLTLARGQAGLDVREPFDLAGLTRQVIQSREPEAELRNIVFLPSVAPAVAMGHRNLAERLITNLVDNALRHNAPNGWVDVDTRSTDGRATLTVTNTGPVVPADAIDQLYQPFQRLEGTRTAHSEGLGLGLSIVLAIANAHGATVATRARPEGGLTVSVTFPAVNGRDHHTPTRPGQATAPAG</sequence>
<evidence type="ECO:0000256" key="6">
    <source>
        <dbReference type="ARBA" id="ARBA00022692"/>
    </source>
</evidence>
<comment type="catalytic activity">
    <reaction evidence="1">
        <text>ATP + protein L-histidine = ADP + protein N-phospho-L-histidine.</text>
        <dbReference type="EC" id="2.7.13.3"/>
    </reaction>
</comment>